<proteinExistence type="predicted"/>
<gene>
    <name evidence="1" type="ORF">EYS42_01025</name>
</gene>
<keyword evidence="2" id="KW-1185">Reference proteome</keyword>
<sequence>MLDAIKRLFGGATAPAGQESKVLAQWAKEAGLSFKTVSQAPGGVVIISPQGWRAEWGPSQRPYIKGQELRFRFESGVPGDVQALLLTRTLAHVLEADVFDSFTDAMQTRVDNTLPDEMRWLAMHPKVSLQAFPALAKRFLLIANAEPVLLNWLDAELGEALEKAATSWWTDPMPLVITLNRGILTLRSDCRGLSVEQLRKLSSLFDLMARRLAQP</sequence>
<dbReference type="EMBL" id="SIXI01000001">
    <property type="protein sequence ID" value="TBO34065.1"/>
    <property type="molecule type" value="Genomic_DNA"/>
</dbReference>
<protein>
    <submittedName>
        <fullName evidence="1">Uncharacterized protein</fullName>
    </submittedName>
</protein>
<evidence type="ECO:0000313" key="2">
    <source>
        <dbReference type="Proteomes" id="UP000292120"/>
    </source>
</evidence>
<evidence type="ECO:0000313" key="1">
    <source>
        <dbReference type="EMBL" id="TBO34065.1"/>
    </source>
</evidence>
<reference evidence="1 2" key="1">
    <citation type="submission" date="2019-02" db="EMBL/GenBank/DDBJ databases">
        <title>Aquabacterium sp. strain KMB7.</title>
        <authorList>
            <person name="Chen W.-M."/>
        </authorList>
    </citation>
    <scope>NUCLEOTIDE SEQUENCE [LARGE SCALE GENOMIC DNA]</scope>
    <source>
        <strain evidence="1 2">KMB7</strain>
    </source>
</reference>
<name>A0A4Q9H4W4_9BURK</name>
<comment type="caution">
    <text evidence="1">The sequence shown here is derived from an EMBL/GenBank/DDBJ whole genome shotgun (WGS) entry which is preliminary data.</text>
</comment>
<accession>A0A4Q9H4W4</accession>
<dbReference type="AlphaFoldDB" id="A0A4Q9H4W4"/>
<organism evidence="1 2">
    <name type="scientific">Aquabacterium lacunae</name>
    <dbReference type="NCBI Taxonomy" id="2528630"/>
    <lineage>
        <taxon>Bacteria</taxon>
        <taxon>Pseudomonadati</taxon>
        <taxon>Pseudomonadota</taxon>
        <taxon>Betaproteobacteria</taxon>
        <taxon>Burkholderiales</taxon>
        <taxon>Aquabacterium</taxon>
    </lineage>
</organism>
<dbReference type="Proteomes" id="UP000292120">
    <property type="component" value="Unassembled WGS sequence"/>
</dbReference>
<dbReference type="OrthoDB" id="9151455at2"/>
<dbReference type="RefSeq" id="WP_130966015.1">
    <property type="nucleotide sequence ID" value="NZ_SIXI01000001.1"/>
</dbReference>